<dbReference type="AlphaFoldDB" id="A0A6V8HB92"/>
<dbReference type="PANTHER" id="PTHR11552">
    <property type="entry name" value="GLUCOSE-METHANOL-CHOLINE GMC OXIDOREDUCTASE"/>
    <property type="match status" value="1"/>
</dbReference>
<dbReference type="EMBL" id="DF933820">
    <property type="protein sequence ID" value="GAM37539.1"/>
    <property type="molecule type" value="Genomic_DNA"/>
</dbReference>
<dbReference type="InterPro" id="IPR012132">
    <property type="entry name" value="GMC_OxRdtase"/>
</dbReference>
<comment type="caution">
    <text evidence="3">The sequence shown here is derived from an EMBL/GenBank/DDBJ whole genome shotgun (WGS) entry which is preliminary data.</text>
</comment>
<dbReference type="GO" id="GO:0016614">
    <property type="term" value="F:oxidoreductase activity, acting on CH-OH group of donors"/>
    <property type="evidence" value="ECO:0007669"/>
    <property type="project" value="InterPro"/>
</dbReference>
<dbReference type="PANTHER" id="PTHR11552:SF210">
    <property type="entry name" value="GLUCOSE-METHANOL-CHOLINE OXIDOREDUCTASE N-TERMINAL DOMAIN-CONTAINING PROTEIN-RELATED"/>
    <property type="match status" value="1"/>
</dbReference>
<organism evidence="3 4">
    <name type="scientific">Talaromyces pinophilus</name>
    <name type="common">Penicillium pinophilum</name>
    <dbReference type="NCBI Taxonomy" id="128442"/>
    <lineage>
        <taxon>Eukaryota</taxon>
        <taxon>Fungi</taxon>
        <taxon>Dikarya</taxon>
        <taxon>Ascomycota</taxon>
        <taxon>Pezizomycotina</taxon>
        <taxon>Eurotiomycetes</taxon>
        <taxon>Eurotiomycetidae</taxon>
        <taxon>Eurotiales</taxon>
        <taxon>Trichocomaceae</taxon>
        <taxon>Talaromyces</taxon>
        <taxon>Talaromyces sect. Talaromyces</taxon>
    </lineage>
</organism>
<sequence>MGSVDNVDYIIVGGGTAGLTVADRLTEDENVNVLVVEAGEDRSKDPLVLTLGLVAGMYGNPDYYWNFNSVPQPGLNNRKINQPRGKQLGGSSALNFMMLVYPNRGSIDSWEALGNEGWGYDSLAPYFCKFSTVHAPPQAAKDVVGLTYHNESLGGDGPVQVSFSEGYGPTNSAWMETFAKFGLEMTADMRSGNALRAFQQSGSIDPATKTRSYAATAHYTPAIASRPNLTILTGIGEAGLHDHLATLAHGTHIKPTLRMAGEKLKGIASAINDDAGFTNEVFEAMGTETDLTPYAQLVNFYDFPAAAFKPAVHGQFKFTKINIIDKFGQAIHAIDPRRFPGGPPPLYPRVSDFYARNPNQEDGKNEFIQMGPHINQPARVNSAFVKRDKADPDMRAWIPLTGEFSSPRLFRIFLQDGTFYREVRLGGQTGASTSDKWLPFDKPKGAQPTTQLDYLIDKLGHKDYLQAFVNMINKSLHQLQLAPDVYSQFQSSVVGRPLALTTVAWSLELADDEYVNQSTKNESTGDKDQAYDGLVGYFNSTTQTDNGNDFQLDECFTYFGVDEENGQSNTAPLHKIEPANYPSFQAFYIDPIADAASIQKKRNEQLGLNVYGAIMDPFTAVHAYSGIVPSKALKLPPWTWQAALSRMTAFCHAGPLVIPKDVPDFDESRTLHADYDLEKVDIVRPSPVAIPGIDPTDWTWLQPYSHPVNEGEVVEETSFMPLGLGNSDQRPPV</sequence>
<gene>
    <name evidence="3" type="ORF">TCE0_024f07542</name>
</gene>
<feature type="domain" description="Glucose-methanol-choline oxidoreductase N-terminal" evidence="2">
    <location>
        <begin position="7"/>
        <end position="234"/>
    </location>
</feature>
<dbReference type="Proteomes" id="UP000053095">
    <property type="component" value="Unassembled WGS sequence"/>
</dbReference>
<accession>A0A6V8HB92</accession>
<protein>
    <recommendedName>
        <fullName evidence="2">Glucose-methanol-choline oxidoreductase N-terminal domain-containing protein</fullName>
    </recommendedName>
</protein>
<comment type="similarity">
    <text evidence="1">Belongs to the GMC oxidoreductase family.</text>
</comment>
<reference evidence="4" key="1">
    <citation type="journal article" date="2015" name="Genome Announc.">
        <title>Draft genome sequence of Talaromyces cellulolyticus strain Y-94, a source of lignocellulosic biomass-degrading enzymes.</title>
        <authorList>
            <person name="Fujii T."/>
            <person name="Koike H."/>
            <person name="Sawayama S."/>
            <person name="Yano S."/>
            <person name="Inoue H."/>
        </authorList>
    </citation>
    <scope>NUCLEOTIDE SEQUENCE [LARGE SCALE GENOMIC DNA]</scope>
    <source>
        <strain evidence="4">Y-94</strain>
    </source>
</reference>
<name>A0A6V8HB92_TALPI</name>
<proteinExistence type="inferred from homology"/>
<dbReference type="Gene3D" id="3.50.50.60">
    <property type="entry name" value="FAD/NAD(P)-binding domain"/>
    <property type="match status" value="1"/>
</dbReference>
<evidence type="ECO:0000313" key="3">
    <source>
        <dbReference type="EMBL" id="GAM37539.1"/>
    </source>
</evidence>
<dbReference type="InterPro" id="IPR000172">
    <property type="entry name" value="GMC_OxRdtase_N"/>
</dbReference>
<evidence type="ECO:0000259" key="2">
    <source>
        <dbReference type="Pfam" id="PF00732"/>
    </source>
</evidence>
<dbReference type="SUPFAM" id="SSF51905">
    <property type="entry name" value="FAD/NAD(P)-binding domain"/>
    <property type="match status" value="1"/>
</dbReference>
<keyword evidence="4" id="KW-1185">Reference proteome</keyword>
<evidence type="ECO:0000256" key="1">
    <source>
        <dbReference type="ARBA" id="ARBA00010790"/>
    </source>
</evidence>
<evidence type="ECO:0000313" key="4">
    <source>
        <dbReference type="Proteomes" id="UP000053095"/>
    </source>
</evidence>
<dbReference type="Pfam" id="PF00732">
    <property type="entry name" value="GMC_oxred_N"/>
    <property type="match status" value="1"/>
</dbReference>
<dbReference type="InterPro" id="IPR036188">
    <property type="entry name" value="FAD/NAD-bd_sf"/>
</dbReference>
<dbReference type="GO" id="GO:0050660">
    <property type="term" value="F:flavin adenine dinucleotide binding"/>
    <property type="evidence" value="ECO:0007669"/>
    <property type="project" value="InterPro"/>
</dbReference>